<protein>
    <submittedName>
        <fullName evidence="10">Amino acid ABC transporter permease</fullName>
    </submittedName>
</protein>
<dbReference type="InterPro" id="IPR000515">
    <property type="entry name" value="MetI-like"/>
</dbReference>
<evidence type="ECO:0000259" key="9">
    <source>
        <dbReference type="PROSITE" id="PS50928"/>
    </source>
</evidence>
<dbReference type="Gene3D" id="1.10.3720.10">
    <property type="entry name" value="MetI-like"/>
    <property type="match status" value="1"/>
</dbReference>
<dbReference type="PANTHER" id="PTHR30614:SF0">
    <property type="entry name" value="L-CYSTINE TRANSPORT SYSTEM PERMEASE PROTEIN TCYL"/>
    <property type="match status" value="1"/>
</dbReference>
<dbReference type="SUPFAM" id="SSF161098">
    <property type="entry name" value="MetI-like"/>
    <property type="match status" value="1"/>
</dbReference>
<comment type="subcellular location">
    <subcellularLocation>
        <location evidence="1 8">Cell membrane</location>
        <topology evidence="1 8">Multi-pass membrane protein</topology>
    </subcellularLocation>
</comment>
<keyword evidence="5" id="KW-0029">Amino-acid transport</keyword>
<keyword evidence="3" id="KW-1003">Cell membrane</keyword>
<comment type="caution">
    <text evidence="10">The sequence shown here is derived from an EMBL/GenBank/DDBJ whole genome shotgun (WGS) entry which is preliminary data.</text>
</comment>
<evidence type="ECO:0000256" key="1">
    <source>
        <dbReference type="ARBA" id="ARBA00004651"/>
    </source>
</evidence>
<dbReference type="EMBL" id="DVGZ01000039">
    <property type="protein sequence ID" value="HIR46766.1"/>
    <property type="molecule type" value="Genomic_DNA"/>
</dbReference>
<dbReference type="Pfam" id="PF00528">
    <property type="entry name" value="BPD_transp_1"/>
    <property type="match status" value="1"/>
</dbReference>
<keyword evidence="6 8" id="KW-1133">Transmembrane helix</keyword>
<name>A0A9D1ALN4_9FIRM</name>
<evidence type="ECO:0000313" key="11">
    <source>
        <dbReference type="Proteomes" id="UP000824242"/>
    </source>
</evidence>
<dbReference type="GO" id="GO:0022857">
    <property type="term" value="F:transmembrane transporter activity"/>
    <property type="evidence" value="ECO:0007669"/>
    <property type="project" value="InterPro"/>
</dbReference>
<dbReference type="InterPro" id="IPR043429">
    <property type="entry name" value="ArtM/GltK/GlnP/TcyL/YhdX-like"/>
</dbReference>
<dbReference type="CDD" id="cd06261">
    <property type="entry name" value="TM_PBP2"/>
    <property type="match status" value="1"/>
</dbReference>
<dbReference type="InterPro" id="IPR035906">
    <property type="entry name" value="MetI-like_sf"/>
</dbReference>
<keyword evidence="7 8" id="KW-0472">Membrane</keyword>
<evidence type="ECO:0000256" key="6">
    <source>
        <dbReference type="ARBA" id="ARBA00022989"/>
    </source>
</evidence>
<evidence type="ECO:0000313" key="10">
    <source>
        <dbReference type="EMBL" id="HIR46766.1"/>
    </source>
</evidence>
<feature type="transmembrane region" description="Helical" evidence="8">
    <location>
        <begin position="6"/>
        <end position="29"/>
    </location>
</feature>
<evidence type="ECO:0000256" key="8">
    <source>
        <dbReference type="RuleBase" id="RU363032"/>
    </source>
</evidence>
<keyword evidence="4 8" id="KW-0812">Transmembrane</keyword>
<dbReference type="PANTHER" id="PTHR30614">
    <property type="entry name" value="MEMBRANE COMPONENT OF AMINO ACID ABC TRANSPORTER"/>
    <property type="match status" value="1"/>
</dbReference>
<dbReference type="GO" id="GO:0006865">
    <property type="term" value="P:amino acid transport"/>
    <property type="evidence" value="ECO:0007669"/>
    <property type="project" value="UniProtKB-KW"/>
</dbReference>
<dbReference type="AlphaFoldDB" id="A0A9D1ALN4"/>
<proteinExistence type="inferred from homology"/>
<keyword evidence="2 8" id="KW-0813">Transport</keyword>
<evidence type="ECO:0000256" key="2">
    <source>
        <dbReference type="ARBA" id="ARBA00022448"/>
    </source>
</evidence>
<dbReference type="GO" id="GO:0043190">
    <property type="term" value="C:ATP-binding cassette (ABC) transporter complex"/>
    <property type="evidence" value="ECO:0007669"/>
    <property type="project" value="InterPro"/>
</dbReference>
<feature type="transmembrane region" description="Helical" evidence="8">
    <location>
        <begin position="165"/>
        <end position="185"/>
    </location>
</feature>
<reference evidence="10" key="1">
    <citation type="submission" date="2020-10" db="EMBL/GenBank/DDBJ databases">
        <authorList>
            <person name="Gilroy R."/>
        </authorList>
    </citation>
    <scope>NUCLEOTIDE SEQUENCE</scope>
    <source>
        <strain evidence="10">ChiSxjej1B13-7958</strain>
    </source>
</reference>
<feature type="transmembrane region" description="Helical" evidence="8">
    <location>
        <begin position="41"/>
        <end position="62"/>
    </location>
</feature>
<sequence>MGEASLSTLLIFFLTLLFSLPLGLLVAFGRRSRYKIISLPVRFYILIMRGTPLMLQLFFVFYGLNPLFGIQPQRMQAAIIAFVLNYAAYFAEIYRGGIESIPEGQYEAGKVLGFTRAQTFFHIVLPQVVKRILPPMGNEFITLVKDTSLAQVIAVQELMHVTEKFASSSVSTIPFFVAAVFYLVMNGVVTRCFTVAEKKFSYYR</sequence>
<dbReference type="InterPro" id="IPR010065">
    <property type="entry name" value="AA_ABC_transptr_permease_3TM"/>
</dbReference>
<accession>A0A9D1ALN4</accession>
<dbReference type="NCBIfam" id="TIGR01726">
    <property type="entry name" value="HEQRo_perm_3TM"/>
    <property type="match status" value="1"/>
</dbReference>
<organism evidence="10 11">
    <name type="scientific">Candidatus Caccousia avicola</name>
    <dbReference type="NCBI Taxonomy" id="2840721"/>
    <lineage>
        <taxon>Bacteria</taxon>
        <taxon>Bacillati</taxon>
        <taxon>Bacillota</taxon>
        <taxon>Clostridia</taxon>
        <taxon>Eubacteriales</taxon>
        <taxon>Oscillospiraceae</taxon>
        <taxon>Oscillospiraceae incertae sedis</taxon>
        <taxon>Candidatus Caccousia</taxon>
    </lineage>
</organism>
<evidence type="ECO:0000256" key="5">
    <source>
        <dbReference type="ARBA" id="ARBA00022970"/>
    </source>
</evidence>
<reference evidence="10" key="2">
    <citation type="journal article" date="2021" name="PeerJ">
        <title>Extensive microbial diversity within the chicken gut microbiome revealed by metagenomics and culture.</title>
        <authorList>
            <person name="Gilroy R."/>
            <person name="Ravi A."/>
            <person name="Getino M."/>
            <person name="Pursley I."/>
            <person name="Horton D.L."/>
            <person name="Alikhan N.F."/>
            <person name="Baker D."/>
            <person name="Gharbi K."/>
            <person name="Hall N."/>
            <person name="Watson M."/>
            <person name="Adriaenssens E.M."/>
            <person name="Foster-Nyarko E."/>
            <person name="Jarju S."/>
            <person name="Secka A."/>
            <person name="Antonio M."/>
            <person name="Oren A."/>
            <person name="Chaudhuri R.R."/>
            <person name="La Ragione R."/>
            <person name="Hildebrand F."/>
            <person name="Pallen M.J."/>
        </authorList>
    </citation>
    <scope>NUCLEOTIDE SEQUENCE</scope>
    <source>
        <strain evidence="10">ChiSxjej1B13-7958</strain>
    </source>
</reference>
<evidence type="ECO:0000256" key="4">
    <source>
        <dbReference type="ARBA" id="ARBA00022692"/>
    </source>
</evidence>
<gene>
    <name evidence="10" type="ORF">IAB89_03760</name>
</gene>
<feature type="domain" description="ABC transmembrane type-1" evidence="9">
    <location>
        <begin position="5"/>
        <end position="189"/>
    </location>
</feature>
<dbReference type="Proteomes" id="UP000824242">
    <property type="component" value="Unassembled WGS sequence"/>
</dbReference>
<comment type="similarity">
    <text evidence="8">Belongs to the binding-protein-dependent transport system permease family.</text>
</comment>
<evidence type="ECO:0000256" key="7">
    <source>
        <dbReference type="ARBA" id="ARBA00023136"/>
    </source>
</evidence>
<evidence type="ECO:0000256" key="3">
    <source>
        <dbReference type="ARBA" id="ARBA00022475"/>
    </source>
</evidence>
<dbReference type="PROSITE" id="PS50928">
    <property type="entry name" value="ABC_TM1"/>
    <property type="match status" value="1"/>
</dbReference>